<comment type="caution">
    <text evidence="1">The sequence shown here is derived from an EMBL/GenBank/DDBJ whole genome shotgun (WGS) entry which is preliminary data.</text>
</comment>
<proteinExistence type="predicted"/>
<name>A0ACB9JWS2_9ASTR</name>
<sequence>MFYFEITTYEDGYIRWLVGLYKALHQTSLLYQIVFIRSIYTCNHWDQNSRPYQIALLDQIALYILHYFVRTKFSSGLNLHPDTNLHPGQLYLCKILTSPGSKFLHPYHSDLDNSK</sequence>
<reference evidence="1 2" key="2">
    <citation type="journal article" date="2022" name="Mol. Ecol. Resour.">
        <title>The genomes of chicory, endive, great burdock and yacon provide insights into Asteraceae paleo-polyploidization history and plant inulin production.</title>
        <authorList>
            <person name="Fan W."/>
            <person name="Wang S."/>
            <person name="Wang H."/>
            <person name="Wang A."/>
            <person name="Jiang F."/>
            <person name="Liu H."/>
            <person name="Zhao H."/>
            <person name="Xu D."/>
            <person name="Zhang Y."/>
        </authorList>
    </citation>
    <scope>NUCLEOTIDE SEQUENCE [LARGE SCALE GENOMIC DNA]</scope>
    <source>
        <strain evidence="2">cv. Yunnan</strain>
        <tissue evidence="1">Leaves</tissue>
    </source>
</reference>
<keyword evidence="2" id="KW-1185">Reference proteome</keyword>
<dbReference type="Proteomes" id="UP001056120">
    <property type="component" value="Linkage Group LG02"/>
</dbReference>
<protein>
    <submittedName>
        <fullName evidence="1">Uncharacterized protein</fullName>
    </submittedName>
</protein>
<evidence type="ECO:0000313" key="2">
    <source>
        <dbReference type="Proteomes" id="UP001056120"/>
    </source>
</evidence>
<gene>
    <name evidence="1" type="ORF">L1987_05929</name>
</gene>
<organism evidence="1 2">
    <name type="scientific">Smallanthus sonchifolius</name>
    <dbReference type="NCBI Taxonomy" id="185202"/>
    <lineage>
        <taxon>Eukaryota</taxon>
        <taxon>Viridiplantae</taxon>
        <taxon>Streptophyta</taxon>
        <taxon>Embryophyta</taxon>
        <taxon>Tracheophyta</taxon>
        <taxon>Spermatophyta</taxon>
        <taxon>Magnoliopsida</taxon>
        <taxon>eudicotyledons</taxon>
        <taxon>Gunneridae</taxon>
        <taxon>Pentapetalae</taxon>
        <taxon>asterids</taxon>
        <taxon>campanulids</taxon>
        <taxon>Asterales</taxon>
        <taxon>Asteraceae</taxon>
        <taxon>Asteroideae</taxon>
        <taxon>Heliantheae alliance</taxon>
        <taxon>Millerieae</taxon>
        <taxon>Smallanthus</taxon>
    </lineage>
</organism>
<accession>A0ACB9JWS2</accession>
<reference evidence="2" key="1">
    <citation type="journal article" date="2022" name="Mol. Ecol. Resour.">
        <title>The genomes of chicory, endive, great burdock and yacon provide insights into Asteraceae palaeo-polyploidization history and plant inulin production.</title>
        <authorList>
            <person name="Fan W."/>
            <person name="Wang S."/>
            <person name="Wang H."/>
            <person name="Wang A."/>
            <person name="Jiang F."/>
            <person name="Liu H."/>
            <person name="Zhao H."/>
            <person name="Xu D."/>
            <person name="Zhang Y."/>
        </authorList>
    </citation>
    <scope>NUCLEOTIDE SEQUENCE [LARGE SCALE GENOMIC DNA]</scope>
    <source>
        <strain evidence="2">cv. Yunnan</strain>
    </source>
</reference>
<dbReference type="EMBL" id="CM042019">
    <property type="protein sequence ID" value="KAI3824469.1"/>
    <property type="molecule type" value="Genomic_DNA"/>
</dbReference>
<evidence type="ECO:0000313" key="1">
    <source>
        <dbReference type="EMBL" id="KAI3824469.1"/>
    </source>
</evidence>